<dbReference type="GO" id="GO:0097552">
    <property type="term" value="P:mitochondrial double-strand break repair via homologous recombination"/>
    <property type="evidence" value="ECO:0007669"/>
    <property type="project" value="TreeGrafter"/>
</dbReference>
<dbReference type="Pfam" id="PF04152">
    <property type="entry name" value="Mre11_DNA_bind"/>
    <property type="match status" value="1"/>
</dbReference>
<dbReference type="RefSeq" id="XP_011401637.1">
    <property type="nucleotide sequence ID" value="XM_011403335.1"/>
</dbReference>
<dbReference type="SUPFAM" id="SSF48452">
    <property type="entry name" value="TPR-like"/>
    <property type="match status" value="1"/>
</dbReference>
<dbReference type="SUPFAM" id="SSF56300">
    <property type="entry name" value="Metallo-dependent phosphatases"/>
    <property type="match status" value="1"/>
</dbReference>
<dbReference type="InterPro" id="IPR011990">
    <property type="entry name" value="TPR-like_helical_dom_sf"/>
</dbReference>
<dbReference type="KEGG" id="apro:F751_6360"/>
<feature type="region of interest" description="Disordered" evidence="2">
    <location>
        <begin position="479"/>
        <end position="530"/>
    </location>
</feature>
<dbReference type="GO" id="GO:0006303">
    <property type="term" value="P:double-strand break repair via nonhomologous end joining"/>
    <property type="evidence" value="ECO:0007669"/>
    <property type="project" value="TreeGrafter"/>
</dbReference>
<feature type="domain" description="Mre11 DNA-binding" evidence="3">
    <location>
        <begin position="299"/>
        <end position="458"/>
    </location>
</feature>
<name>A0A087SS97_AUXPR</name>
<evidence type="ECO:0000256" key="1">
    <source>
        <dbReference type="ARBA" id="ARBA00022801"/>
    </source>
</evidence>
<gene>
    <name evidence="4" type="ORF">F751_6360</name>
</gene>
<dbReference type="GO" id="GO:0042138">
    <property type="term" value="P:meiotic DNA double-strand break formation"/>
    <property type="evidence" value="ECO:0007669"/>
    <property type="project" value="TreeGrafter"/>
</dbReference>
<proteinExistence type="predicted"/>
<dbReference type="GO" id="GO:0000723">
    <property type="term" value="P:telomere maintenance"/>
    <property type="evidence" value="ECO:0007669"/>
    <property type="project" value="TreeGrafter"/>
</dbReference>
<dbReference type="InterPro" id="IPR041796">
    <property type="entry name" value="Mre11_N"/>
</dbReference>
<feature type="compositionally biased region" description="Low complexity" evidence="2">
    <location>
        <begin position="479"/>
        <end position="496"/>
    </location>
</feature>
<protein>
    <submittedName>
        <fullName evidence="4">Double-strand break repair protein MRE11</fullName>
    </submittedName>
</protein>
<dbReference type="Gene3D" id="3.60.21.10">
    <property type="match status" value="1"/>
</dbReference>
<dbReference type="Pfam" id="PF00149">
    <property type="entry name" value="Metallophos"/>
    <property type="match status" value="1"/>
</dbReference>
<dbReference type="CDD" id="cd00840">
    <property type="entry name" value="MPP_Mre11_N"/>
    <property type="match status" value="1"/>
</dbReference>
<dbReference type="GO" id="GO:0030870">
    <property type="term" value="C:Mre11 complex"/>
    <property type="evidence" value="ECO:0007669"/>
    <property type="project" value="TreeGrafter"/>
</dbReference>
<dbReference type="PANTHER" id="PTHR10139">
    <property type="entry name" value="DOUBLE-STRAND BREAK REPAIR PROTEIN MRE11"/>
    <property type="match status" value="1"/>
</dbReference>
<dbReference type="Gene3D" id="1.25.40.10">
    <property type="entry name" value="Tetratricopeptide repeat domain"/>
    <property type="match status" value="1"/>
</dbReference>
<evidence type="ECO:0000259" key="3">
    <source>
        <dbReference type="SMART" id="SM01347"/>
    </source>
</evidence>
<dbReference type="SMART" id="SM01347">
    <property type="entry name" value="Mre11_DNA_bind"/>
    <property type="match status" value="1"/>
</dbReference>
<keyword evidence="1" id="KW-0378">Hydrolase</keyword>
<dbReference type="InterPro" id="IPR007281">
    <property type="entry name" value="Mre11_DNA-bd"/>
</dbReference>
<evidence type="ECO:0000313" key="5">
    <source>
        <dbReference type="Proteomes" id="UP000028924"/>
    </source>
</evidence>
<dbReference type="Proteomes" id="UP000028924">
    <property type="component" value="Unassembled WGS sequence"/>
</dbReference>
<dbReference type="GO" id="GO:0007095">
    <property type="term" value="P:mitotic G2 DNA damage checkpoint signaling"/>
    <property type="evidence" value="ECO:0007669"/>
    <property type="project" value="TreeGrafter"/>
</dbReference>
<dbReference type="GO" id="GO:0030145">
    <property type="term" value="F:manganese ion binding"/>
    <property type="evidence" value="ECO:0007669"/>
    <property type="project" value="InterPro"/>
</dbReference>
<dbReference type="PANTHER" id="PTHR10139:SF1">
    <property type="entry name" value="DOUBLE-STRAND BREAK REPAIR PROTEIN MRE11"/>
    <property type="match status" value="1"/>
</dbReference>
<keyword evidence="5" id="KW-1185">Reference proteome</keyword>
<dbReference type="Gene3D" id="3.30.110.110">
    <property type="entry name" value="Mre11, capping domain"/>
    <property type="match status" value="1"/>
</dbReference>
<dbReference type="GO" id="GO:0035861">
    <property type="term" value="C:site of double-strand break"/>
    <property type="evidence" value="ECO:0007669"/>
    <property type="project" value="TreeGrafter"/>
</dbReference>
<evidence type="ECO:0000313" key="4">
    <source>
        <dbReference type="EMBL" id="KFM28601.1"/>
    </source>
</evidence>
<dbReference type="EMBL" id="KL662175">
    <property type="protein sequence ID" value="KFM28601.1"/>
    <property type="molecule type" value="Genomic_DNA"/>
</dbReference>
<dbReference type="eggNOG" id="KOG2310">
    <property type="taxonomic scope" value="Eukaryota"/>
</dbReference>
<evidence type="ECO:0000256" key="2">
    <source>
        <dbReference type="SAM" id="MobiDB-lite"/>
    </source>
</evidence>
<dbReference type="InterPro" id="IPR038487">
    <property type="entry name" value="Mre11_capping_dom"/>
</dbReference>
<dbReference type="InterPro" id="IPR004843">
    <property type="entry name" value="Calcineurin-like_PHP"/>
</dbReference>
<dbReference type="GO" id="GO:0000724">
    <property type="term" value="P:double-strand break repair via homologous recombination"/>
    <property type="evidence" value="ECO:0007669"/>
    <property type="project" value="TreeGrafter"/>
</dbReference>
<dbReference type="InterPro" id="IPR029052">
    <property type="entry name" value="Metallo-depent_PP-like"/>
</dbReference>
<dbReference type="AlphaFoldDB" id="A0A087SS97"/>
<reference evidence="4 5" key="1">
    <citation type="journal article" date="2014" name="BMC Genomics">
        <title>Oil accumulation mechanisms of the oleaginous microalga Chlorella protothecoides revealed through its genome, transcriptomes, and proteomes.</title>
        <authorList>
            <person name="Gao C."/>
            <person name="Wang Y."/>
            <person name="Shen Y."/>
            <person name="Yan D."/>
            <person name="He X."/>
            <person name="Dai J."/>
            <person name="Wu Q."/>
        </authorList>
    </citation>
    <scope>NUCLEOTIDE SEQUENCE [LARGE SCALE GENOMIC DNA]</scope>
    <source>
        <strain evidence="4 5">0710</strain>
    </source>
</reference>
<sequence>MSDGQDVLRILISTDNHLGVWEKDEVRGDDSFNTMDEVMCIAKREKVDFVLLGGDLFHDNKPSRQTVVKAMEIFARHCMSDDPVGFRVISDQRQNFASGRVNFENSNYNIGLPVFTIHGNHDDPGGTENLSAVDILSTGALLNYFGKVAIAGEGVGKVRIAPVLIQKGATKLALFGLGNLRDERLCRLFQTPACVEWIRPADTPDYPRDEWFNLFVLHQNRTPHSQGAKNYVKESHLARFLDLVIWGHEHECLADPWDSVETGGAFSVLQPGSSVATALSEGEAKRKHVVVLEIMGHHWRTIKHPLETVRRFEFETVVLAEHTKKLDPEDPETVTAFLDARVSAMIARAVRGRPPASPKLPLVRLRVDYTGFSTINTQRFGTRFVGQVANPHDIVLWQKPPARRAREESATRAGNAPVVPIRPEALDEAHIEDLVSQHLQHDLELLPEVELAEALHEFVDKENRNALSEAVSRVLEETQAAAAARGGEETGTSAAGEGRRGARGGADAAVPSGPTPPSRQGGKPAKPEEGEVLESIARATARRRLDLELAAGHSELQDADMSEAIFTDSGKHSAPDASEVPFALRWLAAELPGRAGRWMEAVSAFQALLGLCVTQSGIAEREGDAEAQQQYPAALAVLDAQLGADPRRIDTWLHAAQVQLRVGDLPGAEASVASAAFLAGEAEGPAAAHGMRAVRHARGLLAVARQDWPAAAAAFSSCLREDARDAEAVGDLAVCQLFNRNVESGVAVLEAGFQAQPWAMLKAPLVSSLALMYDLARPDSGAKERFGAWVARIAPDDLDMSCMSPG</sequence>
<dbReference type="OrthoDB" id="30417at2759"/>
<dbReference type="GeneID" id="23617751"/>
<dbReference type="FunFam" id="3.60.21.10:FF:000019">
    <property type="entry name" value="Double-strand break repair protein"/>
    <property type="match status" value="1"/>
</dbReference>
<dbReference type="GO" id="GO:0000014">
    <property type="term" value="F:single-stranded DNA endodeoxyribonuclease activity"/>
    <property type="evidence" value="ECO:0007669"/>
    <property type="project" value="TreeGrafter"/>
</dbReference>
<dbReference type="STRING" id="3075.A0A087SS97"/>
<dbReference type="eggNOG" id="KOG2796">
    <property type="taxonomic scope" value="Eukaryota"/>
</dbReference>
<organism evidence="4 5">
    <name type="scientific">Auxenochlorella protothecoides</name>
    <name type="common">Green microalga</name>
    <name type="synonym">Chlorella protothecoides</name>
    <dbReference type="NCBI Taxonomy" id="3075"/>
    <lineage>
        <taxon>Eukaryota</taxon>
        <taxon>Viridiplantae</taxon>
        <taxon>Chlorophyta</taxon>
        <taxon>core chlorophytes</taxon>
        <taxon>Trebouxiophyceae</taxon>
        <taxon>Chlorellales</taxon>
        <taxon>Chlorellaceae</taxon>
        <taxon>Auxenochlorella</taxon>
    </lineage>
</organism>
<accession>A0A087SS97</accession>